<organism evidence="1 2">
    <name type="scientific">Melastoma candidum</name>
    <dbReference type="NCBI Taxonomy" id="119954"/>
    <lineage>
        <taxon>Eukaryota</taxon>
        <taxon>Viridiplantae</taxon>
        <taxon>Streptophyta</taxon>
        <taxon>Embryophyta</taxon>
        <taxon>Tracheophyta</taxon>
        <taxon>Spermatophyta</taxon>
        <taxon>Magnoliopsida</taxon>
        <taxon>eudicotyledons</taxon>
        <taxon>Gunneridae</taxon>
        <taxon>Pentapetalae</taxon>
        <taxon>rosids</taxon>
        <taxon>malvids</taxon>
        <taxon>Myrtales</taxon>
        <taxon>Melastomataceae</taxon>
        <taxon>Melastomatoideae</taxon>
        <taxon>Melastomateae</taxon>
        <taxon>Melastoma</taxon>
    </lineage>
</organism>
<evidence type="ECO:0000313" key="2">
    <source>
        <dbReference type="Proteomes" id="UP001057402"/>
    </source>
</evidence>
<protein>
    <submittedName>
        <fullName evidence="1">Uncharacterized protein</fullName>
    </submittedName>
</protein>
<keyword evidence="2" id="KW-1185">Reference proteome</keyword>
<reference evidence="2" key="1">
    <citation type="journal article" date="2023" name="Front. Plant Sci.">
        <title>Chromosomal-level genome assembly of Melastoma candidum provides insights into trichome evolution.</title>
        <authorList>
            <person name="Zhong Y."/>
            <person name="Wu W."/>
            <person name="Sun C."/>
            <person name="Zou P."/>
            <person name="Liu Y."/>
            <person name="Dai S."/>
            <person name="Zhou R."/>
        </authorList>
    </citation>
    <scope>NUCLEOTIDE SEQUENCE [LARGE SCALE GENOMIC DNA]</scope>
</reference>
<name>A0ACB9SAT3_9MYRT</name>
<proteinExistence type="predicted"/>
<dbReference type="Proteomes" id="UP001057402">
    <property type="component" value="Chromosome 1"/>
</dbReference>
<evidence type="ECO:0000313" key="1">
    <source>
        <dbReference type="EMBL" id="KAI4388300.1"/>
    </source>
</evidence>
<accession>A0ACB9SAT3</accession>
<comment type="caution">
    <text evidence="1">The sequence shown here is derived from an EMBL/GenBank/DDBJ whole genome shotgun (WGS) entry which is preliminary data.</text>
</comment>
<sequence length="198" mass="21373">MNFDFPSDHVTTIKAQACATGDDRSWDREDGDLPPLDACRRSMPAAAGSKDVRRIWVRRCRKERRETKGLSPPCLRSLGRFASLLLCSGTPKLAATRGESPCVCPQVRTKRARDPGSHGQNGSSREGGSWASQNLQIAVEIVVVDVFVAGANDTVAGVSLMTCFERHALRLQEIVATSEAMTTSEDAIAVAASAWTRG</sequence>
<dbReference type="EMBL" id="CM042880">
    <property type="protein sequence ID" value="KAI4388300.1"/>
    <property type="molecule type" value="Genomic_DNA"/>
</dbReference>
<gene>
    <name evidence="1" type="ORF">MLD38_000643</name>
</gene>